<dbReference type="Gene3D" id="3.30.70.270">
    <property type="match status" value="1"/>
</dbReference>
<sequence>MKSGIHKQDKYPDTQLIGPIQNIKLGMNPAIIRGLVHLTAGHDRLNKANLRLKSSKYKFAQKHLKYMGHIVEQGLRTPEEAA</sequence>
<name>A0AAV4SZ42_9ARAC</name>
<organism evidence="1 2">
    <name type="scientific">Caerostris darwini</name>
    <dbReference type="NCBI Taxonomy" id="1538125"/>
    <lineage>
        <taxon>Eukaryota</taxon>
        <taxon>Metazoa</taxon>
        <taxon>Ecdysozoa</taxon>
        <taxon>Arthropoda</taxon>
        <taxon>Chelicerata</taxon>
        <taxon>Arachnida</taxon>
        <taxon>Araneae</taxon>
        <taxon>Araneomorphae</taxon>
        <taxon>Entelegynae</taxon>
        <taxon>Araneoidea</taxon>
        <taxon>Araneidae</taxon>
        <taxon>Caerostris</taxon>
    </lineage>
</organism>
<protein>
    <submittedName>
        <fullName evidence="1">Uncharacterized protein</fullName>
    </submittedName>
</protein>
<dbReference type="GO" id="GO:0071897">
    <property type="term" value="P:DNA biosynthetic process"/>
    <property type="evidence" value="ECO:0007669"/>
    <property type="project" value="UniProtKB-ARBA"/>
</dbReference>
<comment type="caution">
    <text evidence="1">The sequence shown here is derived from an EMBL/GenBank/DDBJ whole genome shotgun (WGS) entry which is preliminary data.</text>
</comment>
<dbReference type="InterPro" id="IPR043128">
    <property type="entry name" value="Rev_trsase/Diguanyl_cyclase"/>
</dbReference>
<keyword evidence="2" id="KW-1185">Reference proteome</keyword>
<dbReference type="EMBL" id="BPLQ01008836">
    <property type="protein sequence ID" value="GIY39713.1"/>
    <property type="molecule type" value="Genomic_DNA"/>
</dbReference>
<reference evidence="1 2" key="1">
    <citation type="submission" date="2021-06" db="EMBL/GenBank/DDBJ databases">
        <title>Caerostris darwini draft genome.</title>
        <authorList>
            <person name="Kono N."/>
            <person name="Arakawa K."/>
        </authorList>
    </citation>
    <scope>NUCLEOTIDE SEQUENCE [LARGE SCALE GENOMIC DNA]</scope>
</reference>
<proteinExistence type="predicted"/>
<evidence type="ECO:0000313" key="2">
    <source>
        <dbReference type="Proteomes" id="UP001054837"/>
    </source>
</evidence>
<gene>
    <name evidence="1" type="ORF">CDAR_271611</name>
</gene>
<evidence type="ECO:0000313" key="1">
    <source>
        <dbReference type="EMBL" id="GIY39713.1"/>
    </source>
</evidence>
<dbReference type="InterPro" id="IPR043502">
    <property type="entry name" value="DNA/RNA_pol_sf"/>
</dbReference>
<dbReference type="Proteomes" id="UP001054837">
    <property type="component" value="Unassembled WGS sequence"/>
</dbReference>
<dbReference type="AlphaFoldDB" id="A0AAV4SZ42"/>
<accession>A0AAV4SZ42</accession>
<dbReference type="SUPFAM" id="SSF56672">
    <property type="entry name" value="DNA/RNA polymerases"/>
    <property type="match status" value="1"/>
</dbReference>